<dbReference type="InterPro" id="IPR023577">
    <property type="entry name" value="CYTH_domain"/>
</dbReference>
<organism evidence="2 3">
    <name type="scientific">Bowdeniella nasicola</name>
    <dbReference type="NCBI Taxonomy" id="208480"/>
    <lineage>
        <taxon>Bacteria</taxon>
        <taxon>Bacillati</taxon>
        <taxon>Actinomycetota</taxon>
        <taxon>Actinomycetes</taxon>
        <taxon>Actinomycetales</taxon>
        <taxon>Actinomycetaceae</taxon>
        <taxon>Bowdeniella</taxon>
    </lineage>
</organism>
<evidence type="ECO:0000313" key="3">
    <source>
        <dbReference type="Proteomes" id="UP000199288"/>
    </source>
</evidence>
<gene>
    <name evidence="2" type="ORF">SAMN02910418_02161</name>
</gene>
<dbReference type="InterPro" id="IPR012042">
    <property type="entry name" value="NeuTTM/CthTTM-like"/>
</dbReference>
<dbReference type="PANTHER" id="PTHR40114:SF1">
    <property type="entry name" value="SLR0698 PROTEIN"/>
    <property type="match status" value="1"/>
</dbReference>
<dbReference type="SMART" id="SM01118">
    <property type="entry name" value="CYTH"/>
    <property type="match status" value="1"/>
</dbReference>
<dbReference type="AlphaFoldDB" id="A0A1H4D6L6"/>
<dbReference type="Proteomes" id="UP000199288">
    <property type="component" value="Unassembled WGS sequence"/>
</dbReference>
<feature type="domain" description="CYTH" evidence="1">
    <location>
        <begin position="8"/>
        <end position="177"/>
    </location>
</feature>
<keyword evidence="3" id="KW-1185">Reference proteome</keyword>
<evidence type="ECO:0000259" key="1">
    <source>
        <dbReference type="SMART" id="SM01118"/>
    </source>
</evidence>
<accession>A0A1H4D6L6</accession>
<dbReference type="InterPro" id="IPR033469">
    <property type="entry name" value="CYTH-like_dom_sf"/>
</dbReference>
<dbReference type="EMBL" id="FNQV01000015">
    <property type="protein sequence ID" value="SEA68311.1"/>
    <property type="molecule type" value="Genomic_DNA"/>
</dbReference>
<evidence type="ECO:0000313" key="2">
    <source>
        <dbReference type="EMBL" id="SEA68311.1"/>
    </source>
</evidence>
<name>A0A1H4D6L6_9ACTO</name>
<proteinExistence type="predicted"/>
<dbReference type="Gene3D" id="2.40.320.10">
    <property type="entry name" value="Hypothetical Protein Pfu-838710-001"/>
    <property type="match status" value="1"/>
</dbReference>
<dbReference type="OrthoDB" id="9805588at2"/>
<dbReference type="PANTHER" id="PTHR40114">
    <property type="entry name" value="SLR0698 PROTEIN"/>
    <property type="match status" value="1"/>
</dbReference>
<reference evidence="3" key="1">
    <citation type="submission" date="2016-10" db="EMBL/GenBank/DDBJ databases">
        <authorList>
            <person name="Varghese N."/>
            <person name="Submissions S."/>
        </authorList>
    </citation>
    <scope>NUCLEOTIDE SEQUENCE [LARGE SCALE GENOMIC DNA]</scope>
    <source>
        <strain evidence="3">KPR-1</strain>
    </source>
</reference>
<protein>
    <submittedName>
        <fullName evidence="2">CYTH domain-containing protein</fullName>
    </submittedName>
</protein>
<dbReference type="SUPFAM" id="SSF55154">
    <property type="entry name" value="CYTH-like phosphatases"/>
    <property type="match status" value="1"/>
</dbReference>
<dbReference type="RefSeq" id="WP_092565771.1">
    <property type="nucleotide sequence ID" value="NZ_FNQV01000015.1"/>
</dbReference>
<sequence length="211" mass="23217">MDHENFGDFEFERRFFVAELPEAITSSQRPSVMVQSYLLASDGYAVRVRAQATNPSRLPTPADGADAVLEMIAGDVDFCGLTAKGPYVGGTRYEAERELDVSVGLEMVRRGGAKVAKLRYSAWLGEDGWVIDQFTGANAPLVIAEVERGGPVVDLVIPSFCTHELTEDARFSNDRLSVNPYRAWAYAFHEELARTGGTFATSFGDNQHESR</sequence>